<name>A0AAJ5WNZ8_9BACT</name>
<dbReference type="SUPFAM" id="SSF53067">
    <property type="entry name" value="Actin-like ATPase domain"/>
    <property type="match status" value="1"/>
</dbReference>
<dbReference type="CDD" id="cd23763">
    <property type="entry name" value="ASKHA_ATPase_ROK"/>
    <property type="match status" value="1"/>
</dbReference>
<dbReference type="Pfam" id="PF00480">
    <property type="entry name" value="ROK"/>
    <property type="match status" value="1"/>
</dbReference>
<dbReference type="Gene3D" id="3.30.420.40">
    <property type="match status" value="2"/>
</dbReference>
<protein>
    <submittedName>
        <fullName evidence="2">ROK family protein</fullName>
    </submittedName>
</protein>
<reference evidence="2" key="1">
    <citation type="submission" date="2023-03" db="EMBL/GenBank/DDBJ databases">
        <title>Andean soil-derived lignocellulolytic bacterial consortium as a source of novel taxa and putative plastic-active enzymes.</title>
        <authorList>
            <person name="Diaz-Garcia L."/>
            <person name="Chuvochina M."/>
            <person name="Feuerriegel G."/>
            <person name="Bunk B."/>
            <person name="Sproer C."/>
            <person name="Streit W.R."/>
            <person name="Rodriguez L.M."/>
            <person name="Overmann J."/>
            <person name="Jimenez D.J."/>
        </authorList>
    </citation>
    <scope>NUCLEOTIDE SEQUENCE</scope>
    <source>
        <strain evidence="2">MAG 7</strain>
    </source>
</reference>
<comment type="similarity">
    <text evidence="1">Belongs to the ROK (NagC/XylR) family.</text>
</comment>
<organism evidence="2 3">
    <name type="scientific">Candidatus Pseudobacter hemicellulosilyticus</name>
    <dbReference type="NCBI Taxonomy" id="3121375"/>
    <lineage>
        <taxon>Bacteria</taxon>
        <taxon>Pseudomonadati</taxon>
        <taxon>Bacteroidota</taxon>
        <taxon>Chitinophagia</taxon>
        <taxon>Chitinophagales</taxon>
        <taxon>Chitinophagaceae</taxon>
        <taxon>Pseudobacter</taxon>
    </lineage>
</organism>
<gene>
    <name evidence="2" type="ORF">P0Y53_17220</name>
</gene>
<dbReference type="Proteomes" id="UP001220610">
    <property type="component" value="Chromosome"/>
</dbReference>
<dbReference type="AlphaFoldDB" id="A0AAJ5WNZ8"/>
<dbReference type="PANTHER" id="PTHR18964:SF149">
    <property type="entry name" value="BIFUNCTIONAL UDP-N-ACETYLGLUCOSAMINE 2-EPIMERASE_N-ACETYLMANNOSAMINE KINASE"/>
    <property type="match status" value="1"/>
</dbReference>
<evidence type="ECO:0000313" key="3">
    <source>
        <dbReference type="Proteomes" id="UP001220610"/>
    </source>
</evidence>
<accession>A0AAJ5WNZ8</accession>
<dbReference type="InterPro" id="IPR043129">
    <property type="entry name" value="ATPase_NBD"/>
</dbReference>
<proteinExistence type="inferred from homology"/>
<sequence>MKDIFVLGVDIGGSHISAALVNLENAAVIPTSAVRLKTDPAGSARYLIDVWARAIEASYEHTGITEKRIGIAMPGPFDYEEGISRIIGLAKFESLYGLNVKELLAERLEISPANIEMINDASAFLLGEVKAGAARGFRDAAGITLGTGLGSAGYFNGVLHEGDCWCTPYREGRAEDYLCSRWFVQEYEKATGNKVAGVRELIDLAPNNPVVIELFNTFGSQLAEVLLMKYPPSLQQVIVVGGNIAKAWKLFMPAAETYFWSKGKRMNLQPAQLGEQAAIIGAAFLHAD</sequence>
<evidence type="ECO:0000256" key="1">
    <source>
        <dbReference type="ARBA" id="ARBA00006479"/>
    </source>
</evidence>
<dbReference type="InterPro" id="IPR000600">
    <property type="entry name" value="ROK"/>
</dbReference>
<evidence type="ECO:0000313" key="2">
    <source>
        <dbReference type="EMBL" id="WEK34231.1"/>
    </source>
</evidence>
<dbReference type="EMBL" id="CP119311">
    <property type="protein sequence ID" value="WEK34231.1"/>
    <property type="molecule type" value="Genomic_DNA"/>
</dbReference>
<dbReference type="PANTHER" id="PTHR18964">
    <property type="entry name" value="ROK (REPRESSOR, ORF, KINASE) FAMILY"/>
    <property type="match status" value="1"/>
</dbReference>